<accession>S3U3T0</accession>
<name>S3U3T0_9GAMM</name>
<gene>
    <name evidence="1" type="ORF">F907_00194</name>
</gene>
<comment type="caution">
    <text evidence="1">The sequence shown here is derived from an EMBL/GenBank/DDBJ whole genome shotgun (WGS) entry which is preliminary data.</text>
</comment>
<dbReference type="AlphaFoldDB" id="S3U3T0"/>
<dbReference type="Proteomes" id="UP000014559">
    <property type="component" value="Unassembled WGS sequence"/>
</dbReference>
<sequence length="37" mass="4502">MIRIRDFMLNDIQKYMLGKILEFPFCVDIANQVFYDT</sequence>
<dbReference type="HOGENOM" id="CLU_3338986_0_0_6"/>
<organism evidence="1 2">
    <name type="scientific">Acinetobacter colistiniresistens</name>
    <dbReference type="NCBI Taxonomy" id="280145"/>
    <lineage>
        <taxon>Bacteria</taxon>
        <taxon>Pseudomonadati</taxon>
        <taxon>Pseudomonadota</taxon>
        <taxon>Gammaproteobacteria</taxon>
        <taxon>Moraxellales</taxon>
        <taxon>Moraxellaceae</taxon>
        <taxon>Acinetobacter</taxon>
    </lineage>
</organism>
<evidence type="ECO:0000313" key="1">
    <source>
        <dbReference type="EMBL" id="EPG42570.1"/>
    </source>
</evidence>
<evidence type="ECO:0000313" key="2">
    <source>
        <dbReference type="Proteomes" id="UP000014559"/>
    </source>
</evidence>
<proteinExistence type="predicted"/>
<reference evidence="1 2" key="1">
    <citation type="submission" date="2013-06" db="EMBL/GenBank/DDBJ databases">
        <title>The Genome Sequence of Acinetobacter sp. NIPH 2036.</title>
        <authorList>
            <consortium name="The Broad Institute Genome Sequencing Platform"/>
            <consortium name="The Broad Institute Genome Sequencing Center for Infectious Disease"/>
            <person name="Cerqueira G."/>
            <person name="Feldgarden M."/>
            <person name="Courvalin P."/>
            <person name="Perichon B."/>
            <person name="Grillot-Courvalin C."/>
            <person name="Clermont D."/>
            <person name="Rocha E."/>
            <person name="Yoon E.-J."/>
            <person name="Nemec A."/>
            <person name="Young S.K."/>
            <person name="Zeng Q."/>
            <person name="Gargeya S."/>
            <person name="Fitzgerald M."/>
            <person name="Abouelleil A."/>
            <person name="Alvarado L."/>
            <person name="Berlin A.M."/>
            <person name="Chapman S.B."/>
            <person name="Dewar J."/>
            <person name="Goldberg J."/>
            <person name="Griggs A."/>
            <person name="Gujja S."/>
            <person name="Hansen M."/>
            <person name="Howarth C."/>
            <person name="Imamovic A."/>
            <person name="Larimer J."/>
            <person name="McCowan C."/>
            <person name="Murphy C."/>
            <person name="Pearson M."/>
            <person name="Priest M."/>
            <person name="Roberts A."/>
            <person name="Saif S."/>
            <person name="Shea T."/>
            <person name="Sykes S."/>
            <person name="Wortman J."/>
            <person name="Nusbaum C."/>
            <person name="Birren B."/>
        </authorList>
    </citation>
    <scope>NUCLEOTIDE SEQUENCE [LARGE SCALE GENOMIC DNA]</scope>
    <source>
        <strain evidence="1 2">NIPH 2036</strain>
    </source>
</reference>
<protein>
    <submittedName>
        <fullName evidence="1">Uncharacterized protein</fullName>
    </submittedName>
</protein>
<dbReference type="EMBL" id="ATGK01000003">
    <property type="protein sequence ID" value="EPG42570.1"/>
    <property type="molecule type" value="Genomic_DNA"/>
</dbReference>